<feature type="compositionally biased region" description="Basic residues" evidence="1">
    <location>
        <begin position="26"/>
        <end position="36"/>
    </location>
</feature>
<name>A0A3Q7TE08_VULVU</name>
<dbReference type="Proteomes" id="UP001652641">
    <property type="component" value="Chromosome 7"/>
</dbReference>
<dbReference type="CTD" id="729852"/>
<evidence type="ECO:0000313" key="3">
    <source>
        <dbReference type="RefSeq" id="XP_025859607.2"/>
    </source>
</evidence>
<dbReference type="InterPro" id="IPR053292">
    <property type="entry name" value="UBAP1-MVB12_assoc_domain"/>
</dbReference>
<reference key="1">
    <citation type="submission" date="2019-01" db="UniProtKB">
        <authorList>
            <consortium name="RefSeq"/>
        </authorList>
    </citation>
    <scope>IDENTIFICATION</scope>
</reference>
<reference evidence="3" key="2">
    <citation type="submission" date="2025-08" db="UniProtKB">
        <authorList>
            <consortium name="RefSeq"/>
        </authorList>
    </citation>
    <scope>IDENTIFICATION</scope>
    <source>
        <tissue evidence="3">Cell line</tissue>
    </source>
</reference>
<accession>A0A3Q7TE08</accession>
<feature type="region of interest" description="Disordered" evidence="1">
    <location>
        <begin position="1"/>
        <end position="57"/>
    </location>
</feature>
<protein>
    <submittedName>
        <fullName evidence="3">UBAP1-MVB12-associated (UMA)-domain containing protein 1 isoform X1</fullName>
    </submittedName>
</protein>
<gene>
    <name evidence="3" type="primary">UMAD1</name>
</gene>
<dbReference type="KEGG" id="vvp:112923923"/>
<organism evidence="2 3">
    <name type="scientific">Vulpes vulpes</name>
    <name type="common">Red fox</name>
    <dbReference type="NCBI Taxonomy" id="9627"/>
    <lineage>
        <taxon>Eukaryota</taxon>
        <taxon>Metazoa</taxon>
        <taxon>Chordata</taxon>
        <taxon>Craniata</taxon>
        <taxon>Vertebrata</taxon>
        <taxon>Euteleostomi</taxon>
        <taxon>Mammalia</taxon>
        <taxon>Eutheria</taxon>
        <taxon>Laurasiatheria</taxon>
        <taxon>Carnivora</taxon>
        <taxon>Caniformia</taxon>
        <taxon>Canidae</taxon>
        <taxon>Vulpes</taxon>
    </lineage>
</organism>
<keyword evidence="2" id="KW-1185">Reference proteome</keyword>
<dbReference type="PANTHER" id="PTHR36291">
    <property type="entry name" value="UBAP1-MVB12-ASSOCIATED (UMA)-DOMAIN CONTAINING PROTEIN 1"/>
    <property type="match status" value="1"/>
</dbReference>
<evidence type="ECO:0000313" key="2">
    <source>
        <dbReference type="Proteomes" id="UP001652641"/>
    </source>
</evidence>
<dbReference type="GeneID" id="112923923"/>
<evidence type="ECO:0000256" key="1">
    <source>
        <dbReference type="SAM" id="MobiDB-lite"/>
    </source>
</evidence>
<dbReference type="PANTHER" id="PTHR36291:SF1">
    <property type="entry name" value="UBAP1-MVB12-ASSOCIATED (UMA)-DOMAIN CONTAINING PROTEIN 1"/>
    <property type="match status" value="1"/>
</dbReference>
<feature type="compositionally biased region" description="Basic and acidic residues" evidence="1">
    <location>
        <begin position="186"/>
        <end position="214"/>
    </location>
</feature>
<dbReference type="RefSeq" id="XP_025859607.2">
    <property type="nucleotide sequence ID" value="XM_026003822.2"/>
</dbReference>
<dbReference type="AlphaFoldDB" id="A0A3Q7TE08"/>
<feature type="region of interest" description="Disordered" evidence="1">
    <location>
        <begin position="186"/>
        <end position="267"/>
    </location>
</feature>
<sequence>MLALMRDLGNSMTSTMAAARAPRPAGNRRPKRRALRRPGGAGRRRQSAEAGTLPPPIKGAGIAIAIAQPPERPRQGGPLPEVGIGCLVTRGVPEVARDLGGLGRGGGAWTGRAGGCRPARSRKQGVGLLCGGGGGLRREPQTAAMFHFFRKSPESKKPSVSDTEADGFVLLEHYGVNCRAASWKTELGEDSRQRKWHEQRWRNKEGQDTRKAGSEPDMTGSRACLGDAAPEQEVAAKGKTSEAEGSQPLETGKETSSSVTGAGPEVENKAGQTLENNSLMAELLNDVPFTLAPHVLAVQGTISDLPDHLLSYDVSENLSRFCPFHRGWSLDACLCVLPHCYFRACALTSFPEKSPCFCLGWHLLPLPHMFPVYEEIHVSFQPLCLLKKNIS</sequence>
<proteinExistence type="predicted"/>